<reference evidence="2" key="1">
    <citation type="submission" date="2023-04" db="EMBL/GenBank/DDBJ databases">
        <authorList>
            <consortium name="ELIXIR-Norway"/>
        </authorList>
    </citation>
    <scope>NUCLEOTIDE SEQUENCE [LARGE SCALE GENOMIC DNA]</scope>
</reference>
<dbReference type="Proteomes" id="UP001176941">
    <property type="component" value="Chromosome 16"/>
</dbReference>
<evidence type="ECO:0000313" key="3">
    <source>
        <dbReference type="Proteomes" id="UP001176941"/>
    </source>
</evidence>
<evidence type="ECO:0000256" key="1">
    <source>
        <dbReference type="SAM" id="MobiDB-lite"/>
    </source>
</evidence>
<accession>A0ABN8Y969</accession>
<protein>
    <submittedName>
        <fullName evidence="2">Uncharacterized protein</fullName>
    </submittedName>
</protein>
<organism evidence="2 3">
    <name type="scientific">Rangifer tarandus platyrhynchus</name>
    <name type="common">Svalbard reindeer</name>
    <dbReference type="NCBI Taxonomy" id="3082113"/>
    <lineage>
        <taxon>Eukaryota</taxon>
        <taxon>Metazoa</taxon>
        <taxon>Chordata</taxon>
        <taxon>Craniata</taxon>
        <taxon>Vertebrata</taxon>
        <taxon>Euteleostomi</taxon>
        <taxon>Mammalia</taxon>
        <taxon>Eutheria</taxon>
        <taxon>Laurasiatheria</taxon>
        <taxon>Artiodactyla</taxon>
        <taxon>Ruminantia</taxon>
        <taxon>Pecora</taxon>
        <taxon>Cervidae</taxon>
        <taxon>Odocoileinae</taxon>
        <taxon>Rangifer</taxon>
    </lineage>
</organism>
<gene>
    <name evidence="2" type="ORF">MRATA1EN1_LOCUS7075</name>
</gene>
<evidence type="ECO:0000313" key="2">
    <source>
        <dbReference type="EMBL" id="CAI9158113.1"/>
    </source>
</evidence>
<sequence>MGLSRQEYWSGLPRPPPGDLSDPRMEPESLTSPAMADIAVDATTCWVCGLTVAFPSGSLPVAMKQGPCLVTLLQVAKSCLTLCDPVDCSTLGFPFLPRLRLSHKL</sequence>
<name>A0ABN8Y969_RANTA</name>
<proteinExistence type="predicted"/>
<keyword evidence="3" id="KW-1185">Reference proteome</keyword>
<feature type="region of interest" description="Disordered" evidence="1">
    <location>
        <begin position="1"/>
        <end position="29"/>
    </location>
</feature>
<dbReference type="EMBL" id="OX459952">
    <property type="protein sequence ID" value="CAI9158113.1"/>
    <property type="molecule type" value="Genomic_DNA"/>
</dbReference>